<dbReference type="OMA" id="VWAMVTP"/>
<dbReference type="GeneID" id="25789941"/>
<dbReference type="STRING" id="413071.G9NCH2"/>
<proteinExistence type="predicted"/>
<dbReference type="InParanoid" id="G9NCH2"/>
<gene>
    <name evidence="1" type="ORF">TRIVIDRAFT_196254</name>
</gene>
<dbReference type="Proteomes" id="UP000007115">
    <property type="component" value="Unassembled WGS sequence"/>
</dbReference>
<reference evidence="1 2" key="1">
    <citation type="journal article" date="2011" name="Genome Biol.">
        <title>Comparative genome sequence analysis underscores mycoparasitism as the ancestral life style of Trichoderma.</title>
        <authorList>
            <person name="Kubicek C.P."/>
            <person name="Herrera-Estrella A."/>
            <person name="Seidl-Seiboth V."/>
            <person name="Martinez D.A."/>
            <person name="Druzhinina I.S."/>
            <person name="Thon M."/>
            <person name="Zeilinger S."/>
            <person name="Casas-Flores S."/>
            <person name="Horwitz B.A."/>
            <person name="Mukherjee P.K."/>
            <person name="Mukherjee M."/>
            <person name="Kredics L."/>
            <person name="Alcaraz L.D."/>
            <person name="Aerts A."/>
            <person name="Antal Z."/>
            <person name="Atanasova L."/>
            <person name="Cervantes-Badillo M.G."/>
            <person name="Challacombe J."/>
            <person name="Chertkov O."/>
            <person name="McCluskey K."/>
            <person name="Coulpier F."/>
            <person name="Deshpande N."/>
            <person name="von Doehren H."/>
            <person name="Ebbole D.J."/>
            <person name="Esquivel-Naranjo E.U."/>
            <person name="Fekete E."/>
            <person name="Flipphi M."/>
            <person name="Glaser F."/>
            <person name="Gomez-Rodriguez E.Y."/>
            <person name="Gruber S."/>
            <person name="Han C."/>
            <person name="Henrissat B."/>
            <person name="Hermosa R."/>
            <person name="Hernandez-Onate M."/>
            <person name="Karaffa L."/>
            <person name="Kosti I."/>
            <person name="Le Crom S."/>
            <person name="Lindquist E."/>
            <person name="Lucas S."/>
            <person name="Luebeck M."/>
            <person name="Luebeck P.S."/>
            <person name="Margeot A."/>
            <person name="Metz B."/>
            <person name="Misra M."/>
            <person name="Nevalainen H."/>
            <person name="Omann M."/>
            <person name="Packer N."/>
            <person name="Perrone G."/>
            <person name="Uresti-Rivera E.E."/>
            <person name="Salamov A."/>
            <person name="Schmoll M."/>
            <person name="Seiboth B."/>
            <person name="Shapiro H."/>
            <person name="Sukno S."/>
            <person name="Tamayo-Ramos J.A."/>
            <person name="Tisch D."/>
            <person name="Wiest A."/>
            <person name="Wilkinson H.H."/>
            <person name="Zhang M."/>
            <person name="Coutinho P.M."/>
            <person name="Kenerley C.M."/>
            <person name="Monte E."/>
            <person name="Baker S.E."/>
            <person name="Grigoriev I.V."/>
        </authorList>
    </citation>
    <scope>NUCLEOTIDE SEQUENCE [LARGE SCALE GENOMIC DNA]</scope>
    <source>
        <strain evidence="2">Gv29-8 / FGSC 10586</strain>
    </source>
</reference>
<dbReference type="AlphaFoldDB" id="G9NCH2"/>
<evidence type="ECO:0000313" key="1">
    <source>
        <dbReference type="EMBL" id="EHK15396.1"/>
    </source>
</evidence>
<organism evidence="1 2">
    <name type="scientific">Hypocrea virens (strain Gv29-8 / FGSC 10586)</name>
    <name type="common">Gliocladium virens</name>
    <name type="synonym">Trichoderma virens</name>
    <dbReference type="NCBI Taxonomy" id="413071"/>
    <lineage>
        <taxon>Eukaryota</taxon>
        <taxon>Fungi</taxon>
        <taxon>Dikarya</taxon>
        <taxon>Ascomycota</taxon>
        <taxon>Pezizomycotina</taxon>
        <taxon>Sordariomycetes</taxon>
        <taxon>Hypocreomycetidae</taxon>
        <taxon>Hypocreales</taxon>
        <taxon>Hypocreaceae</taxon>
        <taxon>Trichoderma</taxon>
    </lineage>
</organism>
<evidence type="ECO:0000313" key="2">
    <source>
        <dbReference type="Proteomes" id="UP000007115"/>
    </source>
</evidence>
<dbReference type="VEuPathDB" id="FungiDB:TRIVIDRAFT_196254"/>
<dbReference type="RefSeq" id="XP_013949597.1">
    <property type="nucleotide sequence ID" value="XM_014094122.1"/>
</dbReference>
<dbReference type="EMBL" id="ABDF02000092">
    <property type="protein sequence ID" value="EHK15396.1"/>
    <property type="molecule type" value="Genomic_DNA"/>
</dbReference>
<evidence type="ECO:0008006" key="3">
    <source>
        <dbReference type="Google" id="ProtNLM"/>
    </source>
</evidence>
<sequence>MIIRPSQQALRSLLSRRGASFLRRSYSNVSGNSQTRFTYALPADTKVNYGELFEQLRGKKALENADGHNAAVLLTTPDFAKDLEDANIMGEFARLMAGSADVGRFHVLSAVVDHLAGPIGSLRPFQGVSVLRGHLNDMLPQLWQQSPPKSKDDADSVSALTFSLGDPALTLPLARTTFHNNRASTLLSSEFDLTRSTTHLARQTEKHSQFVRVALDDDLESLAHLDMWTPLMPLTQPRTVTESFGNIIRGIEVDGTTIPASTELEDIVNALHKQNTQSGVLSGPVGVWAMVIPNPETSGALEDWLEEAPEPISVLPDVDDIRDTVKATGQHLKKLYSHGGRLYKILSGGGGWGAKKGLLSLDPQRTHFSLSEEEEMQNFIQSMSGGGFTPQGSQIQFFMSAPALPDITEPFVPGVAFGVSGDVAVPRDPEPIQGFIGQHFGALSNSAIYLSGQGLPSGKETKLSVPHSRVYGREPETKPVILSNSCIYHLSSS</sequence>
<name>G9NCH2_HYPVG</name>
<comment type="caution">
    <text evidence="1">The sequence shown here is derived from an EMBL/GenBank/DDBJ whole genome shotgun (WGS) entry which is preliminary data.</text>
</comment>
<dbReference type="HOGENOM" id="CLU_014048_1_0_1"/>
<dbReference type="OrthoDB" id="1744869at2759"/>
<keyword evidence="2" id="KW-1185">Reference proteome</keyword>
<dbReference type="eggNOG" id="ENOG502SUR8">
    <property type="taxonomic scope" value="Eukaryota"/>
</dbReference>
<accession>G9NCH2</accession>
<protein>
    <recommendedName>
        <fullName evidence="3">V-type ATPase, C subunit family protein</fullName>
    </recommendedName>
</protein>